<keyword evidence="11" id="KW-0786">Thiamine pyrophosphate</keyword>
<dbReference type="GO" id="GO:0004591">
    <property type="term" value="F:oxoglutarate dehydrogenase (succinyl-transferring) activity"/>
    <property type="evidence" value="ECO:0007669"/>
    <property type="project" value="UniProtKB-EC"/>
</dbReference>
<keyword evidence="9" id="KW-0809">Transit peptide</keyword>
<feature type="domain" description="Transketolase-like pyrimidine-binding" evidence="18">
    <location>
        <begin position="636"/>
        <end position="846"/>
    </location>
</feature>
<dbReference type="CDD" id="cd02016">
    <property type="entry name" value="TPP_E1_OGDC_like"/>
    <property type="match status" value="1"/>
</dbReference>
<dbReference type="STRING" id="578458.D8PZN4"/>
<evidence type="ECO:0000256" key="9">
    <source>
        <dbReference type="ARBA" id="ARBA00022946"/>
    </source>
</evidence>
<dbReference type="Pfam" id="PF16870">
    <property type="entry name" value="OxoGdeHyase_C"/>
    <property type="match status" value="1"/>
</dbReference>
<dbReference type="InterPro" id="IPR001017">
    <property type="entry name" value="DH_E1"/>
</dbReference>
<evidence type="ECO:0000256" key="14">
    <source>
        <dbReference type="ARBA" id="ARBA00040267"/>
    </source>
</evidence>
<evidence type="ECO:0000256" key="6">
    <source>
        <dbReference type="ARBA" id="ARBA00022532"/>
    </source>
</evidence>
<gene>
    <name evidence="19" type="ORF">SCHCODRAFT_81665</name>
</gene>
<evidence type="ECO:0000256" key="5">
    <source>
        <dbReference type="ARBA" id="ARBA00012280"/>
    </source>
</evidence>
<comment type="cofactor">
    <cofactor evidence="1">
        <name>Mg(2+)</name>
        <dbReference type="ChEBI" id="CHEBI:18420"/>
    </cofactor>
</comment>
<dbReference type="FunFam" id="3.40.50.12470:FF:000003">
    <property type="entry name" value="2-oxoglutarate dehydrogenase E1 component"/>
    <property type="match status" value="1"/>
</dbReference>
<evidence type="ECO:0000256" key="12">
    <source>
        <dbReference type="ARBA" id="ARBA00023128"/>
    </source>
</evidence>
<dbReference type="Gene3D" id="1.10.287.1150">
    <property type="entry name" value="TPP helical domain"/>
    <property type="match status" value="1"/>
</dbReference>
<dbReference type="NCBIfam" id="NF006914">
    <property type="entry name" value="PRK09404.1"/>
    <property type="match status" value="1"/>
</dbReference>
<keyword evidence="10" id="KW-0560">Oxidoreductase</keyword>
<evidence type="ECO:0000256" key="15">
    <source>
        <dbReference type="ARBA" id="ARBA00042984"/>
    </source>
</evidence>
<dbReference type="HOGENOM" id="CLU_004709_1_0_1"/>
<evidence type="ECO:0000256" key="11">
    <source>
        <dbReference type="ARBA" id="ARBA00023052"/>
    </source>
</evidence>
<evidence type="ECO:0000256" key="1">
    <source>
        <dbReference type="ARBA" id="ARBA00001946"/>
    </source>
</evidence>
<keyword evidence="6" id="KW-0816">Tricarboxylic acid cycle</keyword>
<dbReference type="InterPro" id="IPR031717">
    <property type="entry name" value="ODO-1/KGD_C"/>
</dbReference>
<dbReference type="GO" id="GO:0042645">
    <property type="term" value="C:mitochondrial nucleoid"/>
    <property type="evidence" value="ECO:0007669"/>
    <property type="project" value="EnsemblFungi"/>
</dbReference>
<evidence type="ECO:0000256" key="17">
    <source>
        <dbReference type="SAM" id="MobiDB-lite"/>
    </source>
</evidence>
<dbReference type="VEuPathDB" id="FungiDB:SCHCODRAFT_02614888"/>
<dbReference type="eggNOG" id="KOG0450">
    <property type="taxonomic scope" value="Eukaryota"/>
</dbReference>
<dbReference type="InterPro" id="IPR029061">
    <property type="entry name" value="THDP-binding"/>
</dbReference>
<protein>
    <recommendedName>
        <fullName evidence="14">2-oxoglutarate dehydrogenase, mitochondrial</fullName>
        <ecNumber evidence="5">1.2.4.2</ecNumber>
    </recommendedName>
    <alternativeName>
        <fullName evidence="15">2-oxoglutarate dehydrogenase complex component E1</fullName>
    </alternativeName>
</protein>
<reference evidence="19 20" key="1">
    <citation type="journal article" date="2010" name="Nat. Biotechnol.">
        <title>Genome sequence of the model mushroom Schizophyllum commune.</title>
        <authorList>
            <person name="Ohm R.A."/>
            <person name="de Jong J.F."/>
            <person name="Lugones L.G."/>
            <person name="Aerts A."/>
            <person name="Kothe E."/>
            <person name="Stajich J.E."/>
            <person name="de Vries R.P."/>
            <person name="Record E."/>
            <person name="Levasseur A."/>
            <person name="Baker S.E."/>
            <person name="Bartholomew K.A."/>
            <person name="Coutinho P.M."/>
            <person name="Erdmann S."/>
            <person name="Fowler T.J."/>
            <person name="Gathman A.C."/>
            <person name="Lombard V."/>
            <person name="Henrissat B."/>
            <person name="Knabe N."/>
            <person name="Kuees U."/>
            <person name="Lilly W.W."/>
            <person name="Lindquist E."/>
            <person name="Lucas S."/>
            <person name="Magnuson J.K."/>
            <person name="Piumi F."/>
            <person name="Raudaskoski M."/>
            <person name="Salamov A."/>
            <person name="Schmutz J."/>
            <person name="Schwarze F.W.M.R."/>
            <person name="vanKuyk P.A."/>
            <person name="Horton J.S."/>
            <person name="Grigoriev I.V."/>
            <person name="Woesten H.A.B."/>
        </authorList>
    </citation>
    <scope>NUCLEOTIDE SEQUENCE [LARGE SCALE GENOMIC DNA]</scope>
    <source>
        <strain evidence="20">H4-8 / FGSC 9210</strain>
    </source>
</reference>
<dbReference type="EMBL" id="GL377304">
    <property type="protein sequence ID" value="EFI99470.1"/>
    <property type="molecule type" value="Genomic_DNA"/>
</dbReference>
<dbReference type="GO" id="GO:0006103">
    <property type="term" value="P:2-oxoglutarate metabolic process"/>
    <property type="evidence" value="ECO:0007669"/>
    <property type="project" value="EnsemblFungi"/>
</dbReference>
<dbReference type="GO" id="GO:0030976">
    <property type="term" value="F:thiamine pyrophosphate binding"/>
    <property type="evidence" value="ECO:0007669"/>
    <property type="project" value="InterPro"/>
</dbReference>
<dbReference type="PANTHER" id="PTHR23152:SF4">
    <property type="entry name" value="2-OXOADIPATE DEHYDROGENASE COMPLEX COMPONENT E1"/>
    <property type="match status" value="1"/>
</dbReference>
<feature type="region of interest" description="Disordered" evidence="17">
    <location>
        <begin position="1"/>
        <end position="23"/>
    </location>
</feature>
<dbReference type="KEGG" id="scm:SCHCO_02614888"/>
<proteinExistence type="inferred from homology"/>
<evidence type="ECO:0000256" key="13">
    <source>
        <dbReference type="ARBA" id="ARBA00037426"/>
    </source>
</evidence>
<dbReference type="Pfam" id="PF00676">
    <property type="entry name" value="E1_dh"/>
    <property type="match status" value="1"/>
</dbReference>
<dbReference type="InterPro" id="IPR032106">
    <property type="entry name" value="2-oxogl_dehyd_N"/>
</dbReference>
<dbReference type="GO" id="GO:0046872">
    <property type="term" value="F:metal ion binding"/>
    <property type="evidence" value="ECO:0007669"/>
    <property type="project" value="UniProtKB-KW"/>
</dbReference>
<organism evidence="20">
    <name type="scientific">Schizophyllum commune (strain H4-8 / FGSC 9210)</name>
    <name type="common">Split gill fungus</name>
    <dbReference type="NCBI Taxonomy" id="578458"/>
    <lineage>
        <taxon>Eukaryota</taxon>
        <taxon>Fungi</taxon>
        <taxon>Dikarya</taxon>
        <taxon>Basidiomycota</taxon>
        <taxon>Agaricomycotina</taxon>
        <taxon>Agaricomycetes</taxon>
        <taxon>Agaricomycetidae</taxon>
        <taxon>Agaricales</taxon>
        <taxon>Schizophyllaceae</taxon>
        <taxon>Schizophyllum</taxon>
    </lineage>
</organism>
<dbReference type="NCBIfam" id="NF008907">
    <property type="entry name" value="PRK12270.1"/>
    <property type="match status" value="1"/>
</dbReference>
<dbReference type="NCBIfam" id="TIGR00239">
    <property type="entry name" value="2oxo_dh_E1"/>
    <property type="match status" value="1"/>
</dbReference>
<dbReference type="PIRSF" id="PIRSF000157">
    <property type="entry name" value="Oxoglu_dh_E1"/>
    <property type="match status" value="1"/>
</dbReference>
<dbReference type="Pfam" id="PF02779">
    <property type="entry name" value="Transket_pyr"/>
    <property type="match status" value="1"/>
</dbReference>
<sequence>MLTRQLAKRSPAALSAGAPRTRFPTSAIRRELATPAAQPPSPNDPFANGTNAYYADEMYRLWKQDPNSVHASWNVYFSGLAKGLPSSQAFTPPPRLLPTDGVTPALHAGQGELDDHLKVQLLVRAYQVRGHHVADLDPLGILDADLADVRPPELELHRYGFTERDLDKEITLGPGILPHFATEDRKTMKLGEIIKLCKRIYCGHVGIQYVHIPDREQCDWIRERVEIPKPWNYSVDEKRMILDRLIWSESFEKFIASKYPNEKRFGLEGCESLIPGMKALIDRSVDHGVKHVNIGMPHRGRLNVLANVIRKPIEAILNEFSGAEGDEPAGDVKYHLGANYVRPTPSGKKVALSLVANPSHLEAEDPLVIGKTRAIQHFEKDDQNHNTAMSVLLHGDAAFAGQGVVYETMGMHDLPNYGVGGTIHLIVNNQIGFTTDPRFARSTPYPSDIAKSIDAPIFHVNGDNVEAVNFVCQLAADYRAKYKRDVVVDIVCYRRHGHNETDQPAFTQPRMYKAIAKQPTTLTKYSKFLVERGTFTEKDIEEHKKWVWGMLEKAAAGAKDYVPTSKEWLSSAWQGFPSPKQLAEETLPTRVTGSEEETLKRIGKAISTFPHGFHPHKNLTRILTNRGKTVEEGNNIDWSTAEALALGSLALEGVHVRVSGQDVERGTFSQRHAVVHDQETESKYVPLNDLGGNQASVTVCNSSLSEFGCLGFELGYSLVSPDALTIWEAQFGDFANNAQCIIDQFIAAGERKWLQRTGLVMSLPHGYDGQGPEHSSARIERFLQLCDDHPNVFPTPDKIERQHQDCNMQVVYPTTPANYFHVLRRQIHRDFRKPLILFFSKQLLRHPRARSELSEMVGETNFQRYIPEAHTDELVAPEDIRKHILCTGQVYHTLIAEREAKGIKDVAISRVEQISPFPYDLITPHLDKYPNAELMWCQEEPLNNGAWSYVGPRIYTAGGQTQHHKGKYPKYAGREPTSSVATGSKVQHKKEIEAFLADAFA</sequence>
<dbReference type="Pfam" id="PF16078">
    <property type="entry name" value="2-oxogl_dehyd_N"/>
    <property type="match status" value="1"/>
</dbReference>
<dbReference type="OMA" id="RDSYCRT"/>
<evidence type="ECO:0000256" key="10">
    <source>
        <dbReference type="ARBA" id="ARBA00023002"/>
    </source>
</evidence>
<dbReference type="InParanoid" id="D8PZN4"/>
<comment type="function">
    <text evidence="13">The 2-oxoglutarate dehydrogenase complex catalyzes the overall conversion of 2-oxoglutarate to succinyl-CoA and CO(2). It contains multiple copies of three enzymatic components: 2-oxoglutarate dehydrogenase (E1), dihydrolipoamide succinyltransferase (E2) and lipoamide dehydrogenase (E3).</text>
</comment>
<dbReference type="Gene3D" id="3.40.50.970">
    <property type="match status" value="1"/>
</dbReference>
<evidence type="ECO:0000256" key="4">
    <source>
        <dbReference type="ARBA" id="ARBA00006936"/>
    </source>
</evidence>
<evidence type="ECO:0000256" key="16">
    <source>
        <dbReference type="ARBA" id="ARBA00051911"/>
    </source>
</evidence>
<dbReference type="InterPro" id="IPR005475">
    <property type="entry name" value="Transketolase-like_Pyr-bd"/>
</dbReference>
<dbReference type="GeneID" id="9585420"/>
<evidence type="ECO:0000256" key="3">
    <source>
        <dbReference type="ARBA" id="ARBA00004305"/>
    </source>
</evidence>
<keyword evidence="20" id="KW-1185">Reference proteome</keyword>
<comment type="cofactor">
    <cofactor evidence="2">
        <name>thiamine diphosphate</name>
        <dbReference type="ChEBI" id="CHEBI:58937"/>
    </cofactor>
</comment>
<comment type="similarity">
    <text evidence="4">Belongs to the alpha-ketoglutarate dehydrogenase family.</text>
</comment>
<evidence type="ECO:0000256" key="8">
    <source>
        <dbReference type="ARBA" id="ARBA00022842"/>
    </source>
</evidence>
<dbReference type="PANTHER" id="PTHR23152">
    <property type="entry name" value="2-OXOGLUTARATE DEHYDROGENASE"/>
    <property type="match status" value="1"/>
</dbReference>
<name>D8PZN4_SCHCM</name>
<dbReference type="FunCoup" id="D8PZN4">
    <property type="interactions" value="235"/>
</dbReference>
<dbReference type="GO" id="GO:0006099">
    <property type="term" value="P:tricarboxylic acid cycle"/>
    <property type="evidence" value="ECO:0007669"/>
    <property type="project" value="UniProtKB-KW"/>
</dbReference>
<comment type="subcellular location">
    <subcellularLocation>
        <location evidence="3">Mitochondrion matrix</location>
    </subcellularLocation>
</comment>
<dbReference type="SUPFAM" id="SSF52518">
    <property type="entry name" value="Thiamin diphosphate-binding fold (THDP-binding)"/>
    <property type="match status" value="2"/>
</dbReference>
<evidence type="ECO:0000256" key="2">
    <source>
        <dbReference type="ARBA" id="ARBA00001964"/>
    </source>
</evidence>
<dbReference type="EC" id="1.2.4.2" evidence="5"/>
<dbReference type="AlphaFoldDB" id="D8PZN4"/>
<dbReference type="RefSeq" id="XP_003034373.1">
    <property type="nucleotide sequence ID" value="XM_003034327.1"/>
</dbReference>
<dbReference type="FunFam" id="3.40.50.11610:FF:000009">
    <property type="entry name" value="2-oxoglutarate dehydrogenase E1 component"/>
    <property type="match status" value="1"/>
</dbReference>
<dbReference type="OrthoDB" id="413077at2759"/>
<dbReference type="GO" id="GO:0045252">
    <property type="term" value="C:oxoglutarate dehydrogenase complex"/>
    <property type="evidence" value="ECO:0007669"/>
    <property type="project" value="EnsemblFungi"/>
</dbReference>
<dbReference type="InterPro" id="IPR042179">
    <property type="entry name" value="KGD_C_sf"/>
</dbReference>
<dbReference type="SMART" id="SM00861">
    <property type="entry name" value="Transket_pyr"/>
    <property type="match status" value="1"/>
</dbReference>
<dbReference type="Proteomes" id="UP000007431">
    <property type="component" value="Unassembled WGS sequence"/>
</dbReference>
<dbReference type="FunFam" id="1.10.287.1150:FF:000002">
    <property type="entry name" value="2-oxoglutarate dehydrogenase E1 component"/>
    <property type="match status" value="1"/>
</dbReference>
<dbReference type="FunFam" id="3.40.50.970:FF:000002">
    <property type="entry name" value="2-oxoglutarate dehydrogenase, E1 component"/>
    <property type="match status" value="1"/>
</dbReference>
<keyword evidence="8" id="KW-0460">Magnesium</keyword>
<accession>D8PZN4</accession>
<dbReference type="Gene3D" id="3.40.50.12470">
    <property type="match status" value="1"/>
</dbReference>
<evidence type="ECO:0000259" key="18">
    <source>
        <dbReference type="SMART" id="SM00861"/>
    </source>
</evidence>
<comment type="catalytic activity">
    <reaction evidence="16">
        <text>N(6)-[(R)-lipoyl]-L-lysyl-[protein] + 2-oxoglutarate + H(+) = N(6)-[(R)-S(8)-succinyldihydrolipoyl]-L-lysyl-[protein] + CO2</text>
        <dbReference type="Rhea" id="RHEA:12188"/>
        <dbReference type="Rhea" id="RHEA-COMP:10474"/>
        <dbReference type="Rhea" id="RHEA-COMP:20092"/>
        <dbReference type="ChEBI" id="CHEBI:15378"/>
        <dbReference type="ChEBI" id="CHEBI:16526"/>
        <dbReference type="ChEBI" id="CHEBI:16810"/>
        <dbReference type="ChEBI" id="CHEBI:83099"/>
        <dbReference type="ChEBI" id="CHEBI:83120"/>
        <dbReference type="EC" id="1.2.4.2"/>
    </reaction>
</comment>
<keyword evidence="7" id="KW-0479">Metal-binding</keyword>
<keyword evidence="12" id="KW-0496">Mitochondrion</keyword>
<dbReference type="Gene3D" id="3.40.50.11610">
    <property type="entry name" value="Multifunctional 2-oxoglutarate metabolism enzyme, C-terminal domain"/>
    <property type="match status" value="1"/>
</dbReference>
<dbReference type="InterPro" id="IPR011603">
    <property type="entry name" value="2oxoglutarate_DH_E1"/>
</dbReference>
<evidence type="ECO:0000256" key="7">
    <source>
        <dbReference type="ARBA" id="ARBA00022723"/>
    </source>
</evidence>
<evidence type="ECO:0000313" key="20">
    <source>
        <dbReference type="Proteomes" id="UP000007431"/>
    </source>
</evidence>
<evidence type="ECO:0000313" key="19">
    <source>
        <dbReference type="EMBL" id="EFI99470.1"/>
    </source>
</evidence>